<dbReference type="Proteomes" id="UP000441336">
    <property type="component" value="Unassembled WGS sequence"/>
</dbReference>
<evidence type="ECO:0000313" key="4">
    <source>
        <dbReference type="Proteomes" id="UP000441336"/>
    </source>
</evidence>
<comment type="caution">
    <text evidence="3">The sequence shown here is derived from an EMBL/GenBank/DDBJ whole genome shotgun (WGS) entry which is preliminary data.</text>
</comment>
<dbReference type="RefSeq" id="WP_157569307.1">
    <property type="nucleotide sequence ID" value="NZ_WQKZ01000007.1"/>
</dbReference>
<gene>
    <name evidence="3" type="ORF">GO988_20990</name>
</gene>
<comment type="similarity">
    <text evidence="1">Belongs to the ice-binding protein family.</text>
</comment>
<evidence type="ECO:0000313" key="3">
    <source>
        <dbReference type="EMBL" id="MVN78817.1"/>
    </source>
</evidence>
<name>A0A7K1TK80_9BACT</name>
<dbReference type="InterPro" id="IPR021884">
    <property type="entry name" value="Ice-bd_prot"/>
</dbReference>
<dbReference type="AlphaFoldDB" id="A0A7K1TK80"/>
<organism evidence="3 4">
    <name type="scientific">Hymenobacter ginkgonis</name>
    <dbReference type="NCBI Taxonomy" id="2682976"/>
    <lineage>
        <taxon>Bacteria</taxon>
        <taxon>Pseudomonadati</taxon>
        <taxon>Bacteroidota</taxon>
        <taxon>Cytophagia</taxon>
        <taxon>Cytophagales</taxon>
        <taxon>Hymenobacteraceae</taxon>
        <taxon>Hymenobacter</taxon>
    </lineage>
</organism>
<accession>A0A7K1TK80</accession>
<evidence type="ECO:0000256" key="2">
    <source>
        <dbReference type="ARBA" id="ARBA00022729"/>
    </source>
</evidence>
<dbReference type="Pfam" id="PF11999">
    <property type="entry name" value="Ice_binding"/>
    <property type="match status" value="1"/>
</dbReference>
<keyword evidence="4" id="KW-1185">Reference proteome</keyword>
<reference evidence="3 4" key="1">
    <citation type="submission" date="2019-12" db="EMBL/GenBank/DDBJ databases">
        <title>Hymenobacter sp. HMF4947 Genome sequencing and assembly.</title>
        <authorList>
            <person name="Kang H."/>
            <person name="Cha I."/>
            <person name="Kim H."/>
            <person name="Joh K."/>
        </authorList>
    </citation>
    <scope>NUCLEOTIDE SEQUENCE [LARGE SCALE GENOMIC DNA]</scope>
    <source>
        <strain evidence="3 4">HMF4947</strain>
    </source>
</reference>
<sequence length="400" mass="41146">MKLRLLLSAAALLILPQVGFGQAPPPLGAAASFVLFTAVGAVNNSGPTLINGDIGTNAGAFTGFLPEMLTGQTQVQNSASVQAAADVRAAYSALSAVTCGITIGVNLGGQTLTPNTYCTGAAATLNGTLTLDGQGDPNSLFILNIDGALATGTAASVVLINGAAVSNVYWRITGRFDLGENALFRGTILSDGAINLMTGSRLIGRGLSQAGAISLATSTVSIQPAGPLPVELTAFSVAQQSRAALLRWTTASEKNSNYFEVQSSSDGHVFAPLGRVPGHGTSSVGYAYTWTDLDIAHYPAAIVYYRLRQVDTDGTATFSPVRALAVGSSAAPNALVLFPNPTHGRVQWTTSTDGPAELLDLSGRSICTVPVGILALDLTSIPAGVYILRCGRESTRLTIY</sequence>
<protein>
    <submittedName>
        <fullName evidence="3">DUF3494 domain-containing protein</fullName>
    </submittedName>
</protein>
<proteinExistence type="inferred from homology"/>
<evidence type="ECO:0000256" key="1">
    <source>
        <dbReference type="ARBA" id="ARBA00005445"/>
    </source>
</evidence>
<dbReference type="EMBL" id="WQKZ01000007">
    <property type="protein sequence ID" value="MVN78817.1"/>
    <property type="molecule type" value="Genomic_DNA"/>
</dbReference>
<keyword evidence="2" id="KW-0732">Signal</keyword>